<accession>B4DIM5</accession>
<sequence>MTHWKPRSVLLSSWVVQGRRWPCSRVLAGWGHRSHPSALPGVSGGGQFRQQKPGWDQANLVWVGGLRPWRWPPSPCSLPWVSALPSLGHPPLPLLSQRTPIPDSSEFWKCFLRLIYGSDRWWRGAGGGRDGRCGEGRWKLLCHLGWGLPPSPRRPKGDPFLFSSHQELGWSL</sequence>
<protein>
    <submittedName>
        <fullName evidence="1">cDNA FLJ52609</fullName>
    </submittedName>
</protein>
<dbReference type="AlphaFoldDB" id="B4DIM5"/>
<dbReference type="EMBL" id="AK295680">
    <property type="protein sequence ID" value="BAG58537.1"/>
    <property type="molecule type" value="mRNA"/>
</dbReference>
<organism evidence="1">
    <name type="scientific">Homo sapiens</name>
    <name type="common">Human</name>
    <dbReference type="NCBI Taxonomy" id="9606"/>
    <lineage>
        <taxon>Eukaryota</taxon>
        <taxon>Metazoa</taxon>
        <taxon>Chordata</taxon>
        <taxon>Craniata</taxon>
        <taxon>Vertebrata</taxon>
        <taxon>Euteleostomi</taxon>
        <taxon>Mammalia</taxon>
        <taxon>Eutheria</taxon>
        <taxon>Euarchontoglires</taxon>
        <taxon>Primates</taxon>
        <taxon>Haplorrhini</taxon>
        <taxon>Catarrhini</taxon>
        <taxon>Hominidae</taxon>
        <taxon>Homo</taxon>
    </lineage>
</organism>
<reference evidence="1" key="1">
    <citation type="submission" date="2007-10" db="EMBL/GenBank/DDBJ databases">
        <title>NEDO human cDNA sequencing project focused on splicing variants.</title>
        <authorList>
            <person name="Wakamatsu A."/>
            <person name="Yamamoto J."/>
            <person name="Kimura K."/>
            <person name="Ishii S."/>
            <person name="Watanabe K."/>
            <person name="Sugiyama A."/>
            <person name="Murakawa K."/>
            <person name="Kaida T."/>
            <person name="Tsuchiya K."/>
            <person name="Fukuzumi Y."/>
            <person name="Kumagai A."/>
            <person name="Oishi Y."/>
            <person name="Yamamoto S."/>
            <person name="Ono Y."/>
            <person name="Komori Y."/>
            <person name="Yamazaki M."/>
            <person name="Kisu Y."/>
            <person name="Nishikawa T."/>
            <person name="Sugano S."/>
            <person name="Nomura N."/>
            <person name="Isogai T."/>
        </authorList>
    </citation>
    <scope>NUCLEOTIDE SEQUENCE</scope>
    <source>
        <tissue evidence="1">Hippocampus</tissue>
    </source>
</reference>
<name>B4DIM5_HUMAN</name>
<proteinExistence type="evidence at transcript level"/>
<evidence type="ECO:0000313" key="1">
    <source>
        <dbReference type="EMBL" id="BAG58537.1"/>
    </source>
</evidence>